<evidence type="ECO:0000256" key="2">
    <source>
        <dbReference type="ARBA" id="ARBA00022679"/>
    </source>
</evidence>
<dbReference type="InterPro" id="IPR034646">
    <property type="entry name" value="ADCK3_dom"/>
</dbReference>
<dbReference type="EMBL" id="FMHU01000001">
    <property type="protein sequence ID" value="SCL13395.1"/>
    <property type="molecule type" value="Genomic_DNA"/>
</dbReference>
<evidence type="ECO:0000259" key="5">
    <source>
        <dbReference type="Pfam" id="PF03109"/>
    </source>
</evidence>
<dbReference type="SUPFAM" id="SSF56112">
    <property type="entry name" value="Protein kinase-like (PK-like)"/>
    <property type="match status" value="1"/>
</dbReference>
<dbReference type="InterPro" id="IPR011009">
    <property type="entry name" value="Kinase-like_dom_sf"/>
</dbReference>
<proteinExistence type="inferred from homology"/>
<dbReference type="InterPro" id="IPR051409">
    <property type="entry name" value="Atypical_kinase_ADCK"/>
</dbReference>
<name>A0A1C6R8H1_9ACTN</name>
<accession>A0A1C6R8H1</accession>
<keyword evidence="6" id="KW-0418">Kinase</keyword>
<reference evidence="7" key="1">
    <citation type="submission" date="2016-06" db="EMBL/GenBank/DDBJ databases">
        <authorList>
            <person name="Varghese N."/>
        </authorList>
    </citation>
    <scope>NUCLEOTIDE SEQUENCE [LARGE SCALE GENOMIC DNA]</scope>
    <source>
        <strain evidence="7">DSM 46123</strain>
    </source>
</reference>
<dbReference type="Proteomes" id="UP000198906">
    <property type="component" value="Unassembled WGS sequence"/>
</dbReference>
<feature type="domain" description="ABC1 atypical kinase-like" evidence="5">
    <location>
        <begin position="93"/>
        <end position="324"/>
    </location>
</feature>
<keyword evidence="6" id="KW-0830">Ubiquinone</keyword>
<evidence type="ECO:0000256" key="3">
    <source>
        <dbReference type="ARBA" id="ARBA00022741"/>
    </source>
</evidence>
<evidence type="ECO:0000256" key="1">
    <source>
        <dbReference type="ARBA" id="ARBA00009670"/>
    </source>
</evidence>
<dbReference type="PANTHER" id="PTHR43851:SF3">
    <property type="entry name" value="COENZYME Q8"/>
    <property type="match status" value="1"/>
</dbReference>
<dbReference type="InterPro" id="IPR004147">
    <property type="entry name" value="ABC1_dom"/>
</dbReference>
<dbReference type="GO" id="GO:0005524">
    <property type="term" value="F:ATP binding"/>
    <property type="evidence" value="ECO:0007669"/>
    <property type="project" value="UniProtKB-KW"/>
</dbReference>
<dbReference type="GO" id="GO:0016301">
    <property type="term" value="F:kinase activity"/>
    <property type="evidence" value="ECO:0007669"/>
    <property type="project" value="UniProtKB-KW"/>
</dbReference>
<evidence type="ECO:0000256" key="4">
    <source>
        <dbReference type="ARBA" id="ARBA00022840"/>
    </source>
</evidence>
<evidence type="ECO:0000313" key="6">
    <source>
        <dbReference type="EMBL" id="SCL13395.1"/>
    </source>
</evidence>
<organism evidence="6 7">
    <name type="scientific">Micromonospora inyonensis</name>
    <dbReference type="NCBI Taxonomy" id="47866"/>
    <lineage>
        <taxon>Bacteria</taxon>
        <taxon>Bacillati</taxon>
        <taxon>Actinomycetota</taxon>
        <taxon>Actinomycetes</taxon>
        <taxon>Micromonosporales</taxon>
        <taxon>Micromonosporaceae</taxon>
        <taxon>Micromonospora</taxon>
    </lineage>
</organism>
<dbReference type="PANTHER" id="PTHR43851">
    <property type="match status" value="1"/>
</dbReference>
<comment type="similarity">
    <text evidence="1">Belongs to the protein kinase superfamily. ADCK protein kinase family.</text>
</comment>
<dbReference type="AlphaFoldDB" id="A0A1C6R8H1"/>
<evidence type="ECO:0000313" key="7">
    <source>
        <dbReference type="Proteomes" id="UP000198906"/>
    </source>
</evidence>
<sequence length="450" mass="48638">MTDIPRRAVSRTAKLAALPLGFAGRTVLGMGKRVTGLASEVISAEIQQRTAEQLFSVLGQLKGGAMKFGQALSVFEAALPEEVAAPYRQALTKLQEAAPPLPAATVHKVLAEQLGPDWRDRFLEFDDTPAAAASIGQVHRAVWREPTTGRRRSATPTGRSVAVKIQYPGAGDALLADLKQLSRLGAMFRAIQPGLDVKPLLTELRERITEELDYELEAESQRAFAAAYADDPEIFIPAVVAAAPRVLVTEWVEGTPLAQIIREGTPQERDRAGRLMAVLHLSAPARAGLLHADPHPGNFRMLSDGRLGVIDFGAVARMPEGTPEPIGRLAGLSLRGEADAVVEGLRTEGFVPANVPIDAQAVLDFVRPMLEPVATEEFQFTRAWLRAEAARIANPRSPAYQLGRQLNLPPSYLLIHRVTLGSIGVLCQLEAKAPYRGILERWLPGFAPAA</sequence>
<keyword evidence="3" id="KW-0547">Nucleotide-binding</keyword>
<gene>
    <name evidence="6" type="ORF">GA0074694_0308</name>
</gene>
<protein>
    <submittedName>
        <fullName evidence="6">Predicted unusual protein kinase regulating ubiquinone biosynthesis, AarF/ABC1/UbiB family</fullName>
    </submittedName>
</protein>
<keyword evidence="7" id="KW-1185">Reference proteome</keyword>
<keyword evidence="2" id="KW-0808">Transferase</keyword>
<dbReference type="CDD" id="cd13970">
    <property type="entry name" value="ABC1_ADCK3"/>
    <property type="match status" value="1"/>
</dbReference>
<dbReference type="STRING" id="47866.GA0074694_0308"/>
<dbReference type="Pfam" id="PF03109">
    <property type="entry name" value="ABC1"/>
    <property type="match status" value="1"/>
</dbReference>
<keyword evidence="4" id="KW-0067">ATP-binding</keyword>
<dbReference type="RefSeq" id="WP_091458485.1">
    <property type="nucleotide sequence ID" value="NZ_FMHU01000001.1"/>
</dbReference>